<dbReference type="SMR" id="A2DI93"/>
<protein>
    <submittedName>
        <fullName evidence="1">Uncharacterized protein</fullName>
    </submittedName>
</protein>
<dbReference type="VEuPathDB" id="TrichDB:TVAG_129970"/>
<reference evidence="1" key="2">
    <citation type="journal article" date="2007" name="Science">
        <title>Draft genome sequence of the sexually transmitted pathogen Trichomonas vaginalis.</title>
        <authorList>
            <person name="Carlton J.M."/>
            <person name="Hirt R.P."/>
            <person name="Silva J.C."/>
            <person name="Delcher A.L."/>
            <person name="Schatz M."/>
            <person name="Zhao Q."/>
            <person name="Wortman J.R."/>
            <person name="Bidwell S.L."/>
            <person name="Alsmark U.C.M."/>
            <person name="Besteiro S."/>
            <person name="Sicheritz-Ponten T."/>
            <person name="Noel C.J."/>
            <person name="Dacks J.B."/>
            <person name="Foster P.G."/>
            <person name="Simillion C."/>
            <person name="Van de Peer Y."/>
            <person name="Miranda-Saavedra D."/>
            <person name="Barton G.J."/>
            <person name="Westrop G.D."/>
            <person name="Mueller S."/>
            <person name="Dessi D."/>
            <person name="Fiori P.L."/>
            <person name="Ren Q."/>
            <person name="Paulsen I."/>
            <person name="Zhang H."/>
            <person name="Bastida-Corcuera F.D."/>
            <person name="Simoes-Barbosa A."/>
            <person name="Brown M.T."/>
            <person name="Hayes R.D."/>
            <person name="Mukherjee M."/>
            <person name="Okumura C.Y."/>
            <person name="Schneider R."/>
            <person name="Smith A.J."/>
            <person name="Vanacova S."/>
            <person name="Villalvazo M."/>
            <person name="Haas B.J."/>
            <person name="Pertea M."/>
            <person name="Feldblyum T.V."/>
            <person name="Utterback T.R."/>
            <person name="Shu C.L."/>
            <person name="Osoegawa K."/>
            <person name="de Jong P.J."/>
            <person name="Hrdy I."/>
            <person name="Horvathova L."/>
            <person name="Zubacova Z."/>
            <person name="Dolezal P."/>
            <person name="Malik S.B."/>
            <person name="Logsdon J.M. Jr."/>
            <person name="Henze K."/>
            <person name="Gupta A."/>
            <person name="Wang C.C."/>
            <person name="Dunne R.L."/>
            <person name="Upcroft J.A."/>
            <person name="Upcroft P."/>
            <person name="White O."/>
            <person name="Salzberg S.L."/>
            <person name="Tang P."/>
            <person name="Chiu C.-H."/>
            <person name="Lee Y.-S."/>
            <person name="Embley T.M."/>
            <person name="Coombs G.H."/>
            <person name="Mottram J.C."/>
            <person name="Tachezy J."/>
            <person name="Fraser-Liggett C.M."/>
            <person name="Johnson P.J."/>
        </authorList>
    </citation>
    <scope>NUCLEOTIDE SEQUENCE [LARGE SCALE GENOMIC DNA]</scope>
    <source>
        <strain evidence="1">G3</strain>
    </source>
</reference>
<gene>
    <name evidence="1" type="ORF">TVAG_129970</name>
</gene>
<dbReference type="SUPFAM" id="SSF48350">
    <property type="entry name" value="GTPase activation domain, GAP"/>
    <property type="match status" value="1"/>
</dbReference>
<dbReference type="KEGG" id="tva:5465419"/>
<keyword evidence="2" id="KW-1185">Reference proteome</keyword>
<dbReference type="AlphaFoldDB" id="A2DI93"/>
<dbReference type="OrthoDB" id="10569118at2759"/>
<dbReference type="Proteomes" id="UP000001542">
    <property type="component" value="Unassembled WGS sequence"/>
</dbReference>
<evidence type="ECO:0000313" key="1">
    <source>
        <dbReference type="EMBL" id="EAY19889.1"/>
    </source>
</evidence>
<dbReference type="EMBL" id="DS113203">
    <property type="protein sequence ID" value="EAY19889.1"/>
    <property type="molecule type" value="Genomic_DNA"/>
</dbReference>
<dbReference type="VEuPathDB" id="TrichDB:TVAGG3_0712180"/>
<dbReference type="CDD" id="cd04519">
    <property type="entry name" value="RasGAP"/>
    <property type="match status" value="1"/>
</dbReference>
<organism evidence="1 2">
    <name type="scientific">Trichomonas vaginalis (strain ATCC PRA-98 / G3)</name>
    <dbReference type="NCBI Taxonomy" id="412133"/>
    <lineage>
        <taxon>Eukaryota</taxon>
        <taxon>Metamonada</taxon>
        <taxon>Parabasalia</taxon>
        <taxon>Trichomonadida</taxon>
        <taxon>Trichomonadidae</taxon>
        <taxon>Trichomonas</taxon>
    </lineage>
</organism>
<sequence>MTVVRKDIGFTIPPMKGEETPYVKPTYEQVNFRFRFQRPPRKVQFSPDIDEYWNQFIKDSPKLSFTDLYERVKSCTNPSSIMAAFSDSNVSDNQLTSDLMRLIQCYPDILPPNKLNVSLSPIKLTAAQFTLEFPPRIANVFNSIISLTQVILDRLPTYEQKMEVISKTALGLLPKTFKEQLKTRPFLTILCIFPVIDEAGKKNWIIIKRDRTVNLVDMDTNKVVKTFSLEGIIEDINFKENTISFEGFGVYKFTNQNSICIWKDAQNDNSDVLVTLLSCIPVMMEFKDKIPSIFYDQMKNLISNDVYDFVRAFGTVAVSKPGKKAFINLVQYVLYSGTVTTLVRYLFGTQIKNTIAENTIFREASACSVLFSMISDNYGYDFIDKTVNKAANCQSKIETVEIITRDYGNLPLQMKNLISATFRATRRKYPDRLVPLLAISSMFMLRFISPVMANMGKTKLAGDAMKAFVFFNSKDKSEEEFPKEIFTRIAEQYISNLGYSDSTYHFAEANLEEIVADCATYNKEICDNLKRKPTEHPLYWSMLELLENCFIGDEDLMTVLSQGYLIEN</sequence>
<name>A2DI93_TRIV3</name>
<accession>A2DI93</accession>
<dbReference type="InParanoid" id="A2DI93"/>
<evidence type="ECO:0000313" key="2">
    <source>
        <dbReference type="Proteomes" id="UP000001542"/>
    </source>
</evidence>
<dbReference type="RefSeq" id="XP_001580875.1">
    <property type="nucleotide sequence ID" value="XM_001580825.1"/>
</dbReference>
<reference evidence="1" key="1">
    <citation type="submission" date="2006-10" db="EMBL/GenBank/DDBJ databases">
        <authorList>
            <person name="Amadeo P."/>
            <person name="Zhao Q."/>
            <person name="Wortman J."/>
            <person name="Fraser-Liggett C."/>
            <person name="Carlton J."/>
        </authorList>
    </citation>
    <scope>NUCLEOTIDE SEQUENCE</scope>
    <source>
        <strain evidence="1">G3</strain>
    </source>
</reference>
<dbReference type="InterPro" id="IPR008936">
    <property type="entry name" value="Rho_GTPase_activation_prot"/>
</dbReference>
<proteinExistence type="predicted"/>